<evidence type="ECO:0000313" key="1">
    <source>
        <dbReference type="EMBL" id="MBC8540633.1"/>
    </source>
</evidence>
<organism evidence="1 2">
    <name type="scientific">Congzhengia minquanensis</name>
    <dbReference type="NCBI Taxonomy" id="2763657"/>
    <lineage>
        <taxon>Bacteria</taxon>
        <taxon>Bacillati</taxon>
        <taxon>Bacillota</taxon>
        <taxon>Clostridia</taxon>
        <taxon>Eubacteriales</taxon>
        <taxon>Oscillospiraceae</taxon>
        <taxon>Congzhengia</taxon>
    </lineage>
</organism>
<dbReference type="EMBL" id="JACRSU010000002">
    <property type="protein sequence ID" value="MBC8540633.1"/>
    <property type="molecule type" value="Genomic_DNA"/>
</dbReference>
<proteinExistence type="predicted"/>
<accession>A0A926HYQ1</accession>
<gene>
    <name evidence="1" type="ORF">H8698_06550</name>
</gene>
<sequence length="151" mass="17316">MKRSSITIELNMPKILNKVENDKFGKALAKEWAGLVKQFVPHNEGFLDGSMGGASVVIEPFLIHYNSDYAEFMYNGVVYVDPVYHCAGFTKDGGVTWKSRHDVKKIPSNRTFNYRKDKNSYATDHWDKAAENAGEKDKLINFANEYLRRKM</sequence>
<comment type="caution">
    <text evidence="1">The sequence shown here is derived from an EMBL/GenBank/DDBJ whole genome shotgun (WGS) entry which is preliminary data.</text>
</comment>
<reference evidence="1" key="1">
    <citation type="submission" date="2020-08" db="EMBL/GenBank/DDBJ databases">
        <title>Genome public.</title>
        <authorList>
            <person name="Liu C."/>
            <person name="Sun Q."/>
        </authorList>
    </citation>
    <scope>NUCLEOTIDE SEQUENCE</scope>
    <source>
        <strain evidence="1">H8</strain>
    </source>
</reference>
<name>A0A926HYQ1_9FIRM</name>
<evidence type="ECO:0000313" key="2">
    <source>
        <dbReference type="Proteomes" id="UP000611762"/>
    </source>
</evidence>
<keyword evidence="2" id="KW-1185">Reference proteome</keyword>
<protein>
    <submittedName>
        <fullName evidence="1">Uncharacterized protein</fullName>
    </submittedName>
</protein>
<dbReference type="AlphaFoldDB" id="A0A926HYQ1"/>
<dbReference type="Proteomes" id="UP000611762">
    <property type="component" value="Unassembled WGS sequence"/>
</dbReference>
<dbReference type="RefSeq" id="WP_249311793.1">
    <property type="nucleotide sequence ID" value="NZ_JACRSU010000002.1"/>
</dbReference>